<accession>A0A381X5E8</accession>
<organism evidence="2">
    <name type="scientific">marine metagenome</name>
    <dbReference type="NCBI Taxonomy" id="408172"/>
    <lineage>
        <taxon>unclassified sequences</taxon>
        <taxon>metagenomes</taxon>
        <taxon>ecological metagenomes</taxon>
    </lineage>
</organism>
<evidence type="ECO:0000313" key="2">
    <source>
        <dbReference type="EMBL" id="SVA59443.1"/>
    </source>
</evidence>
<sequence length="60" mass="6735">VNVHAYMVKYTAYDVKAKKSVEIKNPKVVKMKNGRWAIKGTSPLTGNTVYRIAGNEKPQL</sequence>
<reference evidence="2" key="1">
    <citation type="submission" date="2018-05" db="EMBL/GenBank/DDBJ databases">
        <authorList>
            <person name="Lanie J.A."/>
            <person name="Ng W.-L."/>
            <person name="Kazmierczak K.M."/>
            <person name="Andrzejewski T.M."/>
            <person name="Davidsen T.M."/>
            <person name="Wayne K.J."/>
            <person name="Tettelin H."/>
            <person name="Glass J.I."/>
            <person name="Rusch D."/>
            <person name="Podicherti R."/>
            <person name="Tsui H.-C.T."/>
            <person name="Winkler M.E."/>
        </authorList>
    </citation>
    <scope>NUCLEOTIDE SEQUENCE</scope>
</reference>
<proteinExistence type="predicted"/>
<feature type="non-terminal residue" evidence="2">
    <location>
        <position position="1"/>
    </location>
</feature>
<dbReference type="Pfam" id="PF18930">
    <property type="entry name" value="DUF5679"/>
    <property type="match status" value="1"/>
</dbReference>
<protein>
    <recommendedName>
        <fullName evidence="1">DUF5679 domain-containing protein</fullName>
    </recommendedName>
</protein>
<gene>
    <name evidence="2" type="ORF">METZ01_LOCUS112297</name>
</gene>
<dbReference type="InterPro" id="IPR044044">
    <property type="entry name" value="DUF5679"/>
</dbReference>
<name>A0A381X5E8_9ZZZZ</name>
<evidence type="ECO:0000259" key="1">
    <source>
        <dbReference type="Pfam" id="PF18930"/>
    </source>
</evidence>
<dbReference type="EMBL" id="UINC01013821">
    <property type="protein sequence ID" value="SVA59443.1"/>
    <property type="molecule type" value="Genomic_DNA"/>
</dbReference>
<feature type="domain" description="DUF5679" evidence="1">
    <location>
        <begin position="15"/>
        <end position="52"/>
    </location>
</feature>
<dbReference type="AlphaFoldDB" id="A0A381X5E8"/>